<dbReference type="CDD" id="cd00067">
    <property type="entry name" value="GAL4"/>
    <property type="match status" value="1"/>
</dbReference>
<dbReference type="Gene3D" id="4.10.240.10">
    <property type="entry name" value="Zn(2)-C6 fungal-type DNA-binding domain"/>
    <property type="match status" value="1"/>
</dbReference>
<dbReference type="Proteomes" id="UP000001067">
    <property type="component" value="Unassembled WGS sequence"/>
</dbReference>
<name>E3RJG8_PYRTT</name>
<dbReference type="PANTHER" id="PTHR47540:SF2">
    <property type="entry name" value="ZN(II)2CYS6 TRANSCRIPTION FACTOR (EUROFUNG)"/>
    <property type="match status" value="1"/>
</dbReference>
<keyword evidence="8" id="KW-1185">Reference proteome</keyword>
<keyword evidence="5" id="KW-0539">Nucleus</keyword>
<comment type="subcellular location">
    <subcellularLocation>
        <location evidence="1">Nucleus</location>
    </subcellularLocation>
</comment>
<dbReference type="PANTHER" id="PTHR47540">
    <property type="entry name" value="THIAMINE REPRESSIBLE GENES REGULATORY PROTEIN THI5"/>
    <property type="match status" value="1"/>
</dbReference>
<dbReference type="KEGG" id="pte:PTT_08292"/>
<dbReference type="InterPro" id="IPR051711">
    <property type="entry name" value="Stress_Response_Reg"/>
</dbReference>
<dbReference type="OrthoDB" id="3693136at2759"/>
<feature type="domain" description="Zn(2)-C6 fungal-type" evidence="6">
    <location>
        <begin position="14"/>
        <end position="43"/>
    </location>
</feature>
<dbReference type="SUPFAM" id="SSF57701">
    <property type="entry name" value="Zn2/Cys6 DNA-binding domain"/>
    <property type="match status" value="1"/>
</dbReference>
<dbReference type="InterPro" id="IPR001138">
    <property type="entry name" value="Zn2Cys6_DnaBD"/>
</dbReference>
<dbReference type="PROSITE" id="PS00463">
    <property type="entry name" value="ZN2_CY6_FUNGAL_1"/>
    <property type="match status" value="1"/>
</dbReference>
<gene>
    <name evidence="7" type="ORF">PTT_08292</name>
</gene>
<organism evidence="8">
    <name type="scientific">Pyrenophora teres f. teres (strain 0-1)</name>
    <name type="common">Barley net blotch fungus</name>
    <name type="synonym">Drechslera teres f. teres</name>
    <dbReference type="NCBI Taxonomy" id="861557"/>
    <lineage>
        <taxon>Eukaryota</taxon>
        <taxon>Fungi</taxon>
        <taxon>Dikarya</taxon>
        <taxon>Ascomycota</taxon>
        <taxon>Pezizomycotina</taxon>
        <taxon>Dothideomycetes</taxon>
        <taxon>Pleosporomycetidae</taxon>
        <taxon>Pleosporales</taxon>
        <taxon>Pleosporineae</taxon>
        <taxon>Pleosporaceae</taxon>
        <taxon>Pyrenophora</taxon>
    </lineage>
</organism>
<dbReference type="InterPro" id="IPR036864">
    <property type="entry name" value="Zn2-C6_fun-type_DNA-bd_sf"/>
</dbReference>
<dbReference type="GO" id="GO:0008270">
    <property type="term" value="F:zinc ion binding"/>
    <property type="evidence" value="ECO:0007669"/>
    <property type="project" value="InterPro"/>
</dbReference>
<keyword evidence="3" id="KW-0238">DNA-binding</keyword>
<evidence type="ECO:0000256" key="2">
    <source>
        <dbReference type="ARBA" id="ARBA00023015"/>
    </source>
</evidence>
<dbReference type="SMART" id="SM00066">
    <property type="entry name" value="GAL4"/>
    <property type="match status" value="1"/>
</dbReference>
<keyword evidence="4" id="KW-0804">Transcription</keyword>
<evidence type="ECO:0000256" key="3">
    <source>
        <dbReference type="ARBA" id="ARBA00023125"/>
    </source>
</evidence>
<dbReference type="GO" id="GO:0005634">
    <property type="term" value="C:nucleus"/>
    <property type="evidence" value="ECO:0007669"/>
    <property type="project" value="UniProtKB-SubCell"/>
</dbReference>
<sequence>MNAARPKLTRRRGACKECRQKKIRCDGANPCNHCQRKEYLCEYNIRRSRGHLRENSIQSLCINVATVTPPYATDSTMPVPSNSERSSVIFSAQDAEGTPNPLNTPFSEVSFSQLVSDSAHSYMDFDLSHEAITNSNQAEITDQQTSSFQNQMLYFSPSADMLMLDWLSPTCDQTLSKNGAAKFYDFVGIEHDGCANKCTISLFSERIVPDTTTAKTKPSSAHQTHRITALFQNVDGGSRRQQTVLEKVKVLLSSEHETCLSNFLRKVDSGGEHSSLVLTELPVTKLLQNAFKELGGLGLFINEEDVTRIQQRFFDSEHLPMDASDASLLVVSLAWGALLEPEMSSSSRVALLDAVLETSTLLLRQHHSVRKFLALVAVVREDPIVHGEAFG</sequence>
<dbReference type="GO" id="GO:0043565">
    <property type="term" value="F:sequence-specific DNA binding"/>
    <property type="evidence" value="ECO:0007669"/>
    <property type="project" value="TreeGrafter"/>
</dbReference>
<dbReference type="STRING" id="861557.E3RJG8"/>
<evidence type="ECO:0000256" key="1">
    <source>
        <dbReference type="ARBA" id="ARBA00004123"/>
    </source>
</evidence>
<evidence type="ECO:0000256" key="4">
    <source>
        <dbReference type="ARBA" id="ARBA00023163"/>
    </source>
</evidence>
<protein>
    <recommendedName>
        <fullName evidence="6">Zn(2)-C6 fungal-type domain-containing protein</fullName>
    </recommendedName>
</protein>
<keyword evidence="2" id="KW-0805">Transcription regulation</keyword>
<dbReference type="HOGENOM" id="CLU_706249_0_0_1"/>
<reference evidence="7 8" key="1">
    <citation type="journal article" date="2010" name="Genome Biol.">
        <title>A first genome assembly of the barley fungal pathogen Pyrenophora teres f. teres.</title>
        <authorList>
            <person name="Ellwood S.R."/>
            <person name="Liu Z."/>
            <person name="Syme R.A."/>
            <person name="Lai Z."/>
            <person name="Hane J.K."/>
            <person name="Keiper F."/>
            <person name="Moffat C.S."/>
            <person name="Oliver R.P."/>
            <person name="Friesen T.L."/>
        </authorList>
    </citation>
    <scope>NUCLEOTIDE SEQUENCE [LARGE SCALE GENOMIC DNA]</scope>
    <source>
        <strain evidence="7 8">0-1</strain>
    </source>
</reference>
<accession>E3RJG8</accession>
<evidence type="ECO:0000313" key="8">
    <source>
        <dbReference type="Proteomes" id="UP000001067"/>
    </source>
</evidence>
<dbReference type="GO" id="GO:0045944">
    <property type="term" value="P:positive regulation of transcription by RNA polymerase II"/>
    <property type="evidence" value="ECO:0007669"/>
    <property type="project" value="TreeGrafter"/>
</dbReference>
<evidence type="ECO:0000259" key="6">
    <source>
        <dbReference type="PROSITE" id="PS50048"/>
    </source>
</evidence>
<dbReference type="EMBL" id="GL533496">
    <property type="protein sequence ID" value="EFQ94134.1"/>
    <property type="molecule type" value="Genomic_DNA"/>
</dbReference>
<dbReference type="GO" id="GO:0000981">
    <property type="term" value="F:DNA-binding transcription factor activity, RNA polymerase II-specific"/>
    <property type="evidence" value="ECO:0007669"/>
    <property type="project" value="InterPro"/>
</dbReference>
<proteinExistence type="predicted"/>
<dbReference type="AlphaFoldDB" id="E3RJG8"/>
<evidence type="ECO:0000313" key="7">
    <source>
        <dbReference type="EMBL" id="EFQ94134.1"/>
    </source>
</evidence>
<dbReference type="Pfam" id="PF00172">
    <property type="entry name" value="Zn_clus"/>
    <property type="match status" value="1"/>
</dbReference>
<dbReference type="PROSITE" id="PS50048">
    <property type="entry name" value="ZN2_CY6_FUNGAL_2"/>
    <property type="match status" value="1"/>
</dbReference>
<evidence type="ECO:0000256" key="5">
    <source>
        <dbReference type="ARBA" id="ARBA00023242"/>
    </source>
</evidence>